<evidence type="ECO:0000259" key="1">
    <source>
        <dbReference type="Pfam" id="PF13400"/>
    </source>
</evidence>
<organism evidence="2 3">
    <name type="scientific">Neoroseomonas terrae</name>
    <dbReference type="NCBI Taxonomy" id="424799"/>
    <lineage>
        <taxon>Bacteria</taxon>
        <taxon>Pseudomonadati</taxon>
        <taxon>Pseudomonadota</taxon>
        <taxon>Alphaproteobacteria</taxon>
        <taxon>Acetobacterales</taxon>
        <taxon>Acetobacteraceae</taxon>
        <taxon>Neoroseomonas</taxon>
    </lineage>
</organism>
<name>A0ABS5EHB8_9PROT</name>
<dbReference type="RefSeq" id="WP_211869096.1">
    <property type="nucleotide sequence ID" value="NZ_JAAEDI010000012.1"/>
</dbReference>
<accession>A0ABS5EHB8</accession>
<keyword evidence="3" id="KW-1185">Reference proteome</keyword>
<evidence type="ECO:0000313" key="2">
    <source>
        <dbReference type="EMBL" id="MBR0650426.1"/>
    </source>
</evidence>
<sequence>MKTKLNRRGAIAALTAVVMVPVIGFAGLAIDLSRVWLLSARLKTSVDAASLIAARTMRVTTVNGVRTVTTDEAATRQLFWANFRQNGWSNSYLGSTTAQPVIEPITGSETRIRVTATASLNTTLFSIISRETTPLRETTVAERGGTGLELAIVLDQTSSMRDSATGFSSKLAAAQSAVGTLLRQIYGETNDTARNVFVSVVPFARTINIGTGNAGFINDIGMPAGYNRNNWSGCVEAVRGGQDVTDAAPTGSARFVPYYYPDTYRRVGWASAQSSSGNTNPPSNTVVMLERNRTRWRDATTGTHGSPARGANVNGAVDPYQGAGACTVSNNDAIAYPTITVRLYANNTTNSLTDYTVRFCHGDNDYGNADLHTSSNNDNYNESYANLISAGATARGLLATSASGPNMLCAMNAIMPLTASRSAVVSMVNGIQAPPRSGGTTIVTGMQGAWYTLSPNWRLLWPGVATSPDYGALPLAYGTRNMVKAVVILTDGDNNWQCAYSAAPSGTSSACLTSPVRAATPDGGPRDNGVEMLYNAYGRTADWNDHFGSTSLTGFTASPTQGRADTLLDGRFAEICRQMKGSNHASTNPLDHQIQIYIVGFEIRNPTAGTAANVLSMLRTCASNPDSPYFIEATDASRLDGAFNEIGNALSSLRLIE</sequence>
<dbReference type="InterPro" id="IPR028087">
    <property type="entry name" value="Tad_N"/>
</dbReference>
<gene>
    <name evidence="2" type="ORF">GXW78_12190</name>
</gene>
<evidence type="ECO:0000313" key="3">
    <source>
        <dbReference type="Proteomes" id="UP000698752"/>
    </source>
</evidence>
<dbReference type="Proteomes" id="UP000698752">
    <property type="component" value="Unassembled WGS sequence"/>
</dbReference>
<reference evidence="3" key="1">
    <citation type="journal article" date="2021" name="Syst. Appl. Microbiol.">
        <title>Roseomonas hellenica sp. nov., isolated from roots of wild-growing Alkanna tinctoria.</title>
        <authorList>
            <person name="Rat A."/>
            <person name="Naranjo H.D."/>
            <person name="Lebbe L."/>
            <person name="Cnockaert M."/>
            <person name="Krigas N."/>
            <person name="Grigoriadou K."/>
            <person name="Maloupa E."/>
            <person name="Willems A."/>
        </authorList>
    </citation>
    <scope>NUCLEOTIDE SEQUENCE [LARGE SCALE GENOMIC DNA]</scope>
    <source>
        <strain evidence="3">LMG 31159</strain>
    </source>
</reference>
<dbReference type="InterPro" id="IPR036465">
    <property type="entry name" value="vWFA_dom_sf"/>
</dbReference>
<feature type="domain" description="Putative Flp pilus-assembly TadG-like N-terminal" evidence="1">
    <location>
        <begin position="9"/>
        <end position="55"/>
    </location>
</feature>
<protein>
    <recommendedName>
        <fullName evidence="1">Putative Flp pilus-assembly TadG-like N-terminal domain-containing protein</fullName>
    </recommendedName>
</protein>
<dbReference type="SUPFAM" id="SSF53300">
    <property type="entry name" value="vWA-like"/>
    <property type="match status" value="1"/>
</dbReference>
<dbReference type="Pfam" id="PF13400">
    <property type="entry name" value="Tad"/>
    <property type="match status" value="1"/>
</dbReference>
<comment type="caution">
    <text evidence="2">The sequence shown here is derived from an EMBL/GenBank/DDBJ whole genome shotgun (WGS) entry which is preliminary data.</text>
</comment>
<dbReference type="Gene3D" id="3.40.50.410">
    <property type="entry name" value="von Willebrand factor, type A domain"/>
    <property type="match status" value="1"/>
</dbReference>
<dbReference type="EMBL" id="JAAEDI010000012">
    <property type="protein sequence ID" value="MBR0650426.1"/>
    <property type="molecule type" value="Genomic_DNA"/>
</dbReference>
<proteinExistence type="predicted"/>